<dbReference type="RefSeq" id="WP_046233578.1">
    <property type="nucleotide sequence ID" value="NZ_FONN01000017.1"/>
</dbReference>
<dbReference type="Pfam" id="PF00483">
    <property type="entry name" value="NTP_transferase"/>
    <property type="match status" value="1"/>
</dbReference>
<proteinExistence type="predicted"/>
<keyword evidence="3" id="KW-0548">Nucleotidyltransferase</keyword>
<dbReference type="InterPro" id="IPR001538">
    <property type="entry name" value="Man6P_isomerase-2_C"/>
</dbReference>
<dbReference type="AlphaFoldDB" id="A0A1I2GQQ6"/>
<dbReference type="Proteomes" id="UP000183410">
    <property type="component" value="Unassembled WGS sequence"/>
</dbReference>
<feature type="domain" description="Nucleotidyl transferase" evidence="1">
    <location>
        <begin position="4"/>
        <end position="289"/>
    </location>
</feature>
<dbReference type="Pfam" id="PF01050">
    <property type="entry name" value="MannoseP_isomer"/>
    <property type="match status" value="1"/>
</dbReference>
<dbReference type="InterPro" id="IPR029044">
    <property type="entry name" value="Nucleotide-diphossugar_trans"/>
</dbReference>
<feature type="domain" description="Mannose-6-phosphate isomerase type II C-terminal" evidence="2">
    <location>
        <begin position="361"/>
        <end position="465"/>
    </location>
</feature>
<sequence length="477" mass="53725">MKLILLSGGSGKRLWPLSNDARSKQFLRILDGPGGLKESMVERVWRQLGETGLQRSSYIAAGKAQEEMIRVHAGLSVPLIIEPERRDTFPAIALSAVYLYSVAGVSLDEVVTILPVDPYVEDAFFHKITELEQVIHDSGCDMALMGVKPTFPSEKYGYIVPETGEPKLIINAAGDVTEAEASDAETGDARSYQLVRRFTEKPREEAAAELMQRGALWNCGVFAFKLGYLINLLIEKRIPIQYDELVNQYSTLVKTSFDYEVVERAKQVAVLPFDGCWKDLGTWNTLTEEMGTAELGEHITTELATDTHVINELGIPITILGIKNAIIAASPDGILVSDKASSPRIKEVLKNRDKRPMYEERRWGYYIVLDYLKYPDGSEVMTKRVCLDKGKNFSYHYHNNRCEVWTILSGEGEMMLDDQLRTVKAGDIINIPLGSRHCLLARTPMEMIEVMRGTQLVEEESVRLEADWKDIMQYCMI</sequence>
<keyword evidence="4" id="KW-1185">Reference proteome</keyword>
<organism evidence="3 4">
    <name type="scientific">Paenibacillus algorifonticola</name>
    <dbReference type="NCBI Taxonomy" id="684063"/>
    <lineage>
        <taxon>Bacteria</taxon>
        <taxon>Bacillati</taxon>
        <taxon>Bacillota</taxon>
        <taxon>Bacilli</taxon>
        <taxon>Bacillales</taxon>
        <taxon>Paenibacillaceae</taxon>
        <taxon>Paenibacillus</taxon>
    </lineage>
</organism>
<dbReference type="SUPFAM" id="SSF53448">
    <property type="entry name" value="Nucleotide-diphospho-sugar transferases"/>
    <property type="match status" value="1"/>
</dbReference>
<evidence type="ECO:0000259" key="1">
    <source>
        <dbReference type="Pfam" id="PF00483"/>
    </source>
</evidence>
<dbReference type="GO" id="GO:0005976">
    <property type="term" value="P:polysaccharide metabolic process"/>
    <property type="evidence" value="ECO:0007669"/>
    <property type="project" value="InterPro"/>
</dbReference>
<dbReference type="Gene3D" id="3.90.550.10">
    <property type="entry name" value="Spore Coat Polysaccharide Biosynthesis Protein SpsA, Chain A"/>
    <property type="match status" value="1"/>
</dbReference>
<dbReference type="InterPro" id="IPR011051">
    <property type="entry name" value="RmlC_Cupin_sf"/>
</dbReference>
<keyword evidence="3" id="KW-0808">Transferase</keyword>
<evidence type="ECO:0000313" key="3">
    <source>
        <dbReference type="EMBL" id="SFF19380.1"/>
    </source>
</evidence>
<name>A0A1I2GQQ6_9BACL</name>
<reference evidence="4" key="1">
    <citation type="submission" date="2016-10" db="EMBL/GenBank/DDBJ databases">
        <authorList>
            <person name="Varghese N."/>
            <person name="Submissions S."/>
        </authorList>
    </citation>
    <scope>NUCLEOTIDE SEQUENCE [LARGE SCALE GENOMIC DNA]</scope>
    <source>
        <strain evidence="4">CGMCC 1.10223</strain>
    </source>
</reference>
<gene>
    <name evidence="3" type="ORF">SAMN04487969_11764</name>
</gene>
<dbReference type="PANTHER" id="PTHR46390">
    <property type="entry name" value="MANNOSE-1-PHOSPHATE GUANYLYLTRANSFERASE"/>
    <property type="match status" value="1"/>
</dbReference>
<accession>A0A1I2GQQ6</accession>
<dbReference type="OrthoDB" id="9806359at2"/>
<dbReference type="GO" id="GO:0009298">
    <property type="term" value="P:GDP-mannose biosynthetic process"/>
    <property type="evidence" value="ECO:0007669"/>
    <property type="project" value="TreeGrafter"/>
</dbReference>
<dbReference type="InterPro" id="IPR051161">
    <property type="entry name" value="Mannose-6P_isomerase_type2"/>
</dbReference>
<dbReference type="PANTHER" id="PTHR46390:SF1">
    <property type="entry name" value="MANNOSE-1-PHOSPHATE GUANYLYLTRANSFERASE"/>
    <property type="match status" value="1"/>
</dbReference>
<dbReference type="CDD" id="cd02213">
    <property type="entry name" value="cupin_PMI_typeII_C"/>
    <property type="match status" value="1"/>
</dbReference>
<dbReference type="Gene3D" id="2.60.120.10">
    <property type="entry name" value="Jelly Rolls"/>
    <property type="match status" value="1"/>
</dbReference>
<dbReference type="GO" id="GO:0004475">
    <property type="term" value="F:mannose-1-phosphate guanylyltransferase (GTP) activity"/>
    <property type="evidence" value="ECO:0007669"/>
    <property type="project" value="TreeGrafter"/>
</dbReference>
<evidence type="ECO:0000313" key="4">
    <source>
        <dbReference type="Proteomes" id="UP000183410"/>
    </source>
</evidence>
<protein>
    <submittedName>
        <fullName evidence="3">Mannose-1-phosphate guanylyltransferase</fullName>
    </submittedName>
</protein>
<dbReference type="EMBL" id="FONN01000017">
    <property type="protein sequence ID" value="SFF19380.1"/>
    <property type="molecule type" value="Genomic_DNA"/>
</dbReference>
<evidence type="ECO:0000259" key="2">
    <source>
        <dbReference type="Pfam" id="PF01050"/>
    </source>
</evidence>
<dbReference type="SUPFAM" id="SSF51182">
    <property type="entry name" value="RmlC-like cupins"/>
    <property type="match status" value="1"/>
</dbReference>
<dbReference type="InterPro" id="IPR014710">
    <property type="entry name" value="RmlC-like_jellyroll"/>
</dbReference>
<dbReference type="InterPro" id="IPR005835">
    <property type="entry name" value="NTP_transferase_dom"/>
</dbReference>